<evidence type="ECO:0000313" key="3">
    <source>
        <dbReference type="EMBL" id="GHE51760.1"/>
    </source>
</evidence>
<reference evidence="3" key="1">
    <citation type="journal article" date="2014" name="Int. J. Syst. Evol. Microbiol.">
        <title>Complete genome sequence of Corynebacterium casei LMG S-19264T (=DSM 44701T), isolated from a smear-ripened cheese.</title>
        <authorList>
            <consortium name="US DOE Joint Genome Institute (JGI-PGF)"/>
            <person name="Walter F."/>
            <person name="Albersmeier A."/>
            <person name="Kalinowski J."/>
            <person name="Ruckert C."/>
        </authorList>
    </citation>
    <scope>NUCLEOTIDE SEQUENCE</scope>
    <source>
        <strain evidence="3">JCM 3302</strain>
    </source>
</reference>
<dbReference type="EMBL" id="BNBC01000001">
    <property type="protein sequence ID" value="GHE51760.1"/>
    <property type="molecule type" value="Genomic_DNA"/>
</dbReference>
<reference evidence="3" key="2">
    <citation type="submission" date="2020-09" db="EMBL/GenBank/DDBJ databases">
        <authorList>
            <person name="Sun Q."/>
            <person name="Ohkuma M."/>
        </authorList>
    </citation>
    <scope>NUCLEOTIDE SEQUENCE</scope>
    <source>
        <strain evidence="3">JCM 3302</strain>
    </source>
</reference>
<feature type="region of interest" description="Disordered" evidence="1">
    <location>
        <begin position="75"/>
        <end position="102"/>
    </location>
</feature>
<comment type="caution">
    <text evidence="3">The sequence shown here is derived from an EMBL/GenBank/DDBJ whole genome shotgun (WGS) entry which is preliminary data.</text>
</comment>
<protein>
    <recommendedName>
        <fullName evidence="5">Fibrillarin</fullName>
    </recommendedName>
</protein>
<keyword evidence="2" id="KW-0812">Transmembrane</keyword>
<evidence type="ECO:0000256" key="1">
    <source>
        <dbReference type="SAM" id="MobiDB-lite"/>
    </source>
</evidence>
<feature type="compositionally biased region" description="Gly residues" evidence="1">
    <location>
        <begin position="353"/>
        <end position="362"/>
    </location>
</feature>
<evidence type="ECO:0000313" key="4">
    <source>
        <dbReference type="Proteomes" id="UP000641386"/>
    </source>
</evidence>
<sequence length="593" mass="59297">MARAVLGGTAGAVWLVLPVMTINGGGAVALPRAGPVAAAPAPRQDESSTSDLVLPLVAVGTAVVLAGYGYVRRTRRARTRTTPGGGSGGGPAPPPGPSPAAALEERARDALVLADDCVLTCREELGFAEDRFGAAAVAPFARAVRAAETELSAAFGMRRRYDHGLPEDAAGRRQALAGMIGRCEEAGRLLDAAADGFDALRGLRRGAGEALEVAETRFRELTARTGAAGPVLTALGERYGSEAVTSVTGYVEQAKDRLVFATSRLNQARQTADLGSPADAVPHLRAAEGAVAQAGVLVGAVERLATELSSAARLVPAALTGAEAHLARIRPGTETAAARLHGGPGRTAVTARGPGGSSGGPVPGGPPGTAPDSGAAGGPASSERARAEAPAASGRAPAVVPGDAGGTGAGAGAPQAAEVVPVDVPVGELRARLGHADRVLAGVREELVGGPYDPLDALRRIVRAVAPVPGDGGRAGVLSAAAELVARSATAGAADFVTTHRAAVGVAARTHLAEARRLVDSDPEAADSLARQARHLAEQDVRVHGNPYAGDTEPAAGIAGAVLGGVLLGEKPDGGPPTGFGGPRTRDRWRTSV</sequence>
<proteinExistence type="predicted"/>
<name>A0A919DJM7_9ACTN</name>
<feature type="region of interest" description="Disordered" evidence="1">
    <location>
        <begin position="568"/>
        <end position="593"/>
    </location>
</feature>
<gene>
    <name evidence="3" type="ORF">GCM10014715_00450</name>
</gene>
<evidence type="ECO:0000256" key="2">
    <source>
        <dbReference type="SAM" id="Phobius"/>
    </source>
</evidence>
<organism evidence="3 4">
    <name type="scientific">Streptomyces spiralis</name>
    <dbReference type="NCBI Taxonomy" id="66376"/>
    <lineage>
        <taxon>Bacteria</taxon>
        <taxon>Bacillati</taxon>
        <taxon>Actinomycetota</taxon>
        <taxon>Actinomycetes</taxon>
        <taxon>Kitasatosporales</taxon>
        <taxon>Streptomycetaceae</taxon>
        <taxon>Streptomyces</taxon>
    </lineage>
</organism>
<feature type="compositionally biased region" description="Low complexity" evidence="1">
    <location>
        <begin position="370"/>
        <end position="402"/>
    </location>
</feature>
<feature type="transmembrane region" description="Helical" evidence="2">
    <location>
        <begin position="53"/>
        <end position="71"/>
    </location>
</feature>
<evidence type="ECO:0008006" key="5">
    <source>
        <dbReference type="Google" id="ProtNLM"/>
    </source>
</evidence>
<keyword evidence="2" id="KW-1133">Transmembrane helix</keyword>
<dbReference type="AlphaFoldDB" id="A0A919DJM7"/>
<keyword evidence="4" id="KW-1185">Reference proteome</keyword>
<feature type="compositionally biased region" description="Basic and acidic residues" evidence="1">
    <location>
        <begin position="584"/>
        <end position="593"/>
    </location>
</feature>
<accession>A0A919DJM7</accession>
<keyword evidence="2" id="KW-0472">Membrane</keyword>
<dbReference type="Proteomes" id="UP000641386">
    <property type="component" value="Unassembled WGS sequence"/>
</dbReference>
<feature type="region of interest" description="Disordered" evidence="1">
    <location>
        <begin position="337"/>
        <end position="415"/>
    </location>
</feature>